<dbReference type="Proteomes" id="UP000758856">
    <property type="component" value="Unassembled WGS sequence"/>
</dbReference>
<dbReference type="InterPro" id="IPR036271">
    <property type="entry name" value="Tet_transcr_reg_TetR-rel_C_sf"/>
</dbReference>
<dbReference type="AlphaFoldDB" id="A0A9W6MTA0"/>
<dbReference type="Pfam" id="PF14246">
    <property type="entry name" value="TetR_C_7"/>
    <property type="match status" value="1"/>
</dbReference>
<dbReference type="RefSeq" id="WP_204951132.1">
    <property type="nucleotide sequence ID" value="NZ_BSFF01000003.1"/>
</dbReference>
<sequence>MPDAAPAPSTDRTARGRPRTPSGERRARIVAAARAIFVDAGYGAMTTNAVAARCQVSKRTIYEQFANKAELFGAIVDSHRPEMLRLPPADAGMSLEDALAEIFRLDIDEDSDRIRNAFIRAALKDGDAFPEVHHLVVAKGVEPSRRALAEWLDERRREGRLAFADAEQTARLLMDLIFASAGAAAFRPGPWPDLASRAAHQRYCISVFLNGVRPRGRDGAAQESAV</sequence>
<dbReference type="PROSITE" id="PS50977">
    <property type="entry name" value="HTH_TETR_2"/>
    <property type="match status" value="1"/>
</dbReference>
<evidence type="ECO:0000256" key="2">
    <source>
        <dbReference type="ARBA" id="ARBA00023125"/>
    </source>
</evidence>
<dbReference type="GO" id="GO:0000976">
    <property type="term" value="F:transcription cis-regulatory region binding"/>
    <property type="evidence" value="ECO:0007669"/>
    <property type="project" value="TreeGrafter"/>
</dbReference>
<reference evidence="7" key="3">
    <citation type="submission" date="2023-01" db="EMBL/GenBank/DDBJ databases">
        <authorList>
            <person name="Sun Q."/>
            <person name="Evtushenko L."/>
        </authorList>
    </citation>
    <scope>NUCLEOTIDE SEQUENCE</scope>
    <source>
        <strain evidence="7">VKM B-1606</strain>
    </source>
</reference>
<dbReference type="SUPFAM" id="SSF48498">
    <property type="entry name" value="Tetracyclin repressor-like, C-terminal domain"/>
    <property type="match status" value="1"/>
</dbReference>
<feature type="region of interest" description="Disordered" evidence="5">
    <location>
        <begin position="1"/>
        <end position="25"/>
    </location>
</feature>
<dbReference type="Gene3D" id="1.10.357.10">
    <property type="entry name" value="Tetracycline Repressor, domain 2"/>
    <property type="match status" value="1"/>
</dbReference>
<evidence type="ECO:0000313" key="8">
    <source>
        <dbReference type="EMBL" id="MBM7852668.1"/>
    </source>
</evidence>
<gene>
    <name evidence="7" type="ORF">GCM10008170_28950</name>
    <name evidence="8" type="ORF">JOD31_002910</name>
</gene>
<reference evidence="7" key="1">
    <citation type="journal article" date="2014" name="Int. J. Syst. Evol. Microbiol.">
        <title>Complete genome sequence of Corynebacterium casei LMG S-19264T (=DSM 44701T), isolated from a smear-ripened cheese.</title>
        <authorList>
            <consortium name="US DOE Joint Genome Institute (JGI-PGF)"/>
            <person name="Walter F."/>
            <person name="Albersmeier A."/>
            <person name="Kalinowski J."/>
            <person name="Ruckert C."/>
        </authorList>
    </citation>
    <scope>NUCLEOTIDE SEQUENCE</scope>
    <source>
        <strain evidence="7">VKM B-1606</strain>
    </source>
</reference>
<evidence type="ECO:0000259" key="6">
    <source>
        <dbReference type="PROSITE" id="PS50977"/>
    </source>
</evidence>
<feature type="DNA-binding region" description="H-T-H motif" evidence="4">
    <location>
        <begin position="46"/>
        <end position="65"/>
    </location>
</feature>
<proteinExistence type="predicted"/>
<dbReference type="PANTHER" id="PTHR30055:SF234">
    <property type="entry name" value="HTH-TYPE TRANSCRIPTIONAL REGULATOR BETI"/>
    <property type="match status" value="1"/>
</dbReference>
<evidence type="ECO:0000256" key="4">
    <source>
        <dbReference type="PROSITE-ProRule" id="PRU00335"/>
    </source>
</evidence>
<protein>
    <submittedName>
        <fullName evidence="8">AcrR family transcriptional regulator</fullName>
    </submittedName>
    <submittedName>
        <fullName evidence="7">TetR family transcriptional regulator</fullName>
    </submittedName>
</protein>
<keyword evidence="2 4" id="KW-0238">DNA-binding</keyword>
<dbReference type="Proteomes" id="UP001143400">
    <property type="component" value="Unassembled WGS sequence"/>
</dbReference>
<keyword evidence="9" id="KW-1185">Reference proteome</keyword>
<dbReference type="InterPro" id="IPR050109">
    <property type="entry name" value="HTH-type_TetR-like_transc_reg"/>
</dbReference>
<keyword evidence="3" id="KW-0804">Transcription</keyword>
<dbReference type="InterPro" id="IPR009057">
    <property type="entry name" value="Homeodomain-like_sf"/>
</dbReference>
<dbReference type="SUPFAM" id="SSF46689">
    <property type="entry name" value="Homeodomain-like"/>
    <property type="match status" value="1"/>
</dbReference>
<evidence type="ECO:0000256" key="1">
    <source>
        <dbReference type="ARBA" id="ARBA00023015"/>
    </source>
</evidence>
<name>A0A9W6MTA0_9HYPH</name>
<organism evidence="7 10">
    <name type="scientific">Methylopila capsulata</name>
    <dbReference type="NCBI Taxonomy" id="61654"/>
    <lineage>
        <taxon>Bacteria</taxon>
        <taxon>Pseudomonadati</taxon>
        <taxon>Pseudomonadota</taxon>
        <taxon>Alphaproteobacteria</taxon>
        <taxon>Hyphomicrobiales</taxon>
        <taxon>Methylopilaceae</taxon>
        <taxon>Methylopila</taxon>
    </lineage>
</organism>
<dbReference type="EMBL" id="BSFF01000003">
    <property type="protein sequence ID" value="GLK56876.1"/>
    <property type="molecule type" value="Genomic_DNA"/>
</dbReference>
<dbReference type="EMBL" id="JAFBCY010000003">
    <property type="protein sequence ID" value="MBM7852668.1"/>
    <property type="molecule type" value="Genomic_DNA"/>
</dbReference>
<keyword evidence="1" id="KW-0805">Transcription regulation</keyword>
<reference evidence="8 9" key="2">
    <citation type="submission" date="2021-01" db="EMBL/GenBank/DDBJ databases">
        <title>Genomic Encyclopedia of Type Strains, Phase IV (KMG-IV): sequencing the most valuable type-strain genomes for metagenomic binning, comparative biology and taxonomic classification.</title>
        <authorList>
            <person name="Goeker M."/>
        </authorList>
    </citation>
    <scope>NUCLEOTIDE SEQUENCE [LARGE SCALE GENOMIC DNA]</scope>
    <source>
        <strain evidence="8 9">DSM 6130</strain>
    </source>
</reference>
<dbReference type="PRINTS" id="PR00455">
    <property type="entry name" value="HTHTETR"/>
</dbReference>
<comment type="caution">
    <text evidence="7">The sequence shown here is derived from an EMBL/GenBank/DDBJ whole genome shotgun (WGS) entry which is preliminary data.</text>
</comment>
<dbReference type="Pfam" id="PF00440">
    <property type="entry name" value="TetR_N"/>
    <property type="match status" value="1"/>
</dbReference>
<dbReference type="GO" id="GO:0003700">
    <property type="term" value="F:DNA-binding transcription factor activity"/>
    <property type="evidence" value="ECO:0007669"/>
    <property type="project" value="TreeGrafter"/>
</dbReference>
<evidence type="ECO:0000256" key="5">
    <source>
        <dbReference type="SAM" id="MobiDB-lite"/>
    </source>
</evidence>
<evidence type="ECO:0000313" key="9">
    <source>
        <dbReference type="Proteomes" id="UP000758856"/>
    </source>
</evidence>
<feature type="domain" description="HTH tetR-type" evidence="6">
    <location>
        <begin position="23"/>
        <end position="83"/>
    </location>
</feature>
<evidence type="ECO:0000256" key="3">
    <source>
        <dbReference type="ARBA" id="ARBA00023163"/>
    </source>
</evidence>
<evidence type="ECO:0000313" key="7">
    <source>
        <dbReference type="EMBL" id="GLK56876.1"/>
    </source>
</evidence>
<evidence type="ECO:0000313" key="10">
    <source>
        <dbReference type="Proteomes" id="UP001143400"/>
    </source>
</evidence>
<accession>A0A9W6MTA0</accession>
<dbReference type="InterPro" id="IPR039536">
    <property type="entry name" value="TetR_C_Proteobacteria"/>
</dbReference>
<dbReference type="InterPro" id="IPR001647">
    <property type="entry name" value="HTH_TetR"/>
</dbReference>
<dbReference type="PANTHER" id="PTHR30055">
    <property type="entry name" value="HTH-TYPE TRANSCRIPTIONAL REGULATOR RUTR"/>
    <property type="match status" value="1"/>
</dbReference>